<feature type="compositionally biased region" description="Basic residues" evidence="1">
    <location>
        <begin position="60"/>
        <end position="70"/>
    </location>
</feature>
<dbReference type="GO" id="GO:0004222">
    <property type="term" value="F:metalloendopeptidase activity"/>
    <property type="evidence" value="ECO:0007669"/>
    <property type="project" value="InterPro"/>
</dbReference>
<keyword evidence="4" id="KW-1185">Reference proteome</keyword>
<dbReference type="Pfam" id="PF01431">
    <property type="entry name" value="Peptidase_M13"/>
    <property type="match status" value="1"/>
</dbReference>
<dbReference type="InterPro" id="IPR024079">
    <property type="entry name" value="MetalloPept_cat_dom_sf"/>
</dbReference>
<organism evidence="3 4">
    <name type="scientific">Amblyomma americanum</name>
    <name type="common">Lone star tick</name>
    <dbReference type="NCBI Taxonomy" id="6943"/>
    <lineage>
        <taxon>Eukaryota</taxon>
        <taxon>Metazoa</taxon>
        <taxon>Ecdysozoa</taxon>
        <taxon>Arthropoda</taxon>
        <taxon>Chelicerata</taxon>
        <taxon>Arachnida</taxon>
        <taxon>Acari</taxon>
        <taxon>Parasitiformes</taxon>
        <taxon>Ixodida</taxon>
        <taxon>Ixodoidea</taxon>
        <taxon>Ixodidae</taxon>
        <taxon>Amblyomminae</taxon>
        <taxon>Amblyomma</taxon>
    </lineage>
</organism>
<comment type="caution">
    <text evidence="3">The sequence shown here is derived from an EMBL/GenBank/DDBJ whole genome shotgun (WGS) entry which is preliminary data.</text>
</comment>
<dbReference type="PANTHER" id="PTHR11733:SF241">
    <property type="entry name" value="GH26575P-RELATED"/>
    <property type="match status" value="1"/>
</dbReference>
<feature type="region of interest" description="Disordered" evidence="1">
    <location>
        <begin position="1"/>
        <end position="198"/>
    </location>
</feature>
<evidence type="ECO:0000313" key="3">
    <source>
        <dbReference type="EMBL" id="KAK8762508.1"/>
    </source>
</evidence>
<dbReference type="AlphaFoldDB" id="A0AAQ4DJ68"/>
<feature type="compositionally biased region" description="Basic and acidic residues" evidence="1">
    <location>
        <begin position="1"/>
        <end position="29"/>
    </location>
</feature>
<reference evidence="3 4" key="1">
    <citation type="journal article" date="2023" name="Arcadia Sci">
        <title>De novo assembly of a long-read Amblyomma americanum tick genome.</title>
        <authorList>
            <person name="Chou S."/>
            <person name="Poskanzer K.E."/>
            <person name="Rollins M."/>
            <person name="Thuy-Boun P.S."/>
        </authorList>
    </citation>
    <scope>NUCLEOTIDE SEQUENCE [LARGE SCALE GENOMIC DNA]</scope>
    <source>
        <strain evidence="3">F_SG_1</strain>
        <tissue evidence="3">Salivary glands</tissue>
    </source>
</reference>
<dbReference type="Gene3D" id="3.40.390.10">
    <property type="entry name" value="Collagenase (Catalytic Domain)"/>
    <property type="match status" value="2"/>
</dbReference>
<dbReference type="InterPro" id="IPR000718">
    <property type="entry name" value="Peptidase_M13"/>
</dbReference>
<dbReference type="InterPro" id="IPR042089">
    <property type="entry name" value="Peptidase_M13_dom_2"/>
</dbReference>
<evidence type="ECO:0000256" key="1">
    <source>
        <dbReference type="SAM" id="MobiDB-lite"/>
    </source>
</evidence>
<proteinExistence type="predicted"/>
<protein>
    <recommendedName>
        <fullName evidence="2">Peptidase M13 C-terminal domain-containing protein</fullName>
    </recommendedName>
</protein>
<dbReference type="Gene3D" id="1.10.1380.10">
    <property type="entry name" value="Neutral endopeptidase , domain2"/>
    <property type="match status" value="1"/>
</dbReference>
<sequence length="589" mass="64128">MRSYDNDPPTKAEAPKKEMWALVPFEDKGGLASQPIAPESGAPASGQPPPPQAAGPPKQPPKRRGRRSGSHRGSSTSSSSSRSSAKSSSSQPGETAAADGGTKAPADAGGRRRRKRSKERDLAKTSASSKEPRKDNPEEPDMRGSAVPDNVRVVSTDLEKAAQEAAPPRSSDAASSGAPSGRGLEADTRAPPERVETKFDKTSVAAALSLPGDAGDVILATNGEILDVVGRLFAAYDAEHILHHTAWWFLQLIGGFTSNRIFNSASVSRTGKLIQKMMCASQVEATDYVLLAAVSQTMFPSEQRRSIRRHLERVHATAVEKVRASAMTASPVKEALLSLLQRTSAVTWPEEAFTPQNDPSSNYSQSTSAYDDGNVFTWWRSLRERLQRSMVSQQQAAIAKLPRLDTRAVTWYDPVLDVISVSYTALAPPLYYKRGTSAMLYGGIGFIYAREIAQALGVLTTLVDDGGHIIAPSDRAMSFTLWNNTTCPHLKPPDVETMFPSLPALEIAHAVYLKYRDPKYDLPVKGLEKYSAEQIFFITFCLATCHVEFLGKSLSRFCNSAAENFQPFARAFSCPPGSRMNREPKCRFF</sequence>
<feature type="domain" description="Peptidase M13 C-terminal" evidence="2">
    <location>
        <begin position="504"/>
        <end position="587"/>
    </location>
</feature>
<dbReference type="PROSITE" id="PS51885">
    <property type="entry name" value="NEPRILYSIN"/>
    <property type="match status" value="1"/>
</dbReference>
<evidence type="ECO:0000259" key="2">
    <source>
        <dbReference type="Pfam" id="PF01431"/>
    </source>
</evidence>
<dbReference type="InterPro" id="IPR018497">
    <property type="entry name" value="Peptidase_M13_C"/>
</dbReference>
<feature type="compositionally biased region" description="Basic and acidic residues" evidence="1">
    <location>
        <begin position="184"/>
        <end position="198"/>
    </location>
</feature>
<dbReference type="GO" id="GO:0005886">
    <property type="term" value="C:plasma membrane"/>
    <property type="evidence" value="ECO:0007669"/>
    <property type="project" value="TreeGrafter"/>
</dbReference>
<feature type="compositionally biased region" description="Low complexity" evidence="1">
    <location>
        <begin position="165"/>
        <end position="183"/>
    </location>
</feature>
<dbReference type="PANTHER" id="PTHR11733">
    <property type="entry name" value="ZINC METALLOPROTEASE FAMILY M13 NEPRILYSIN-RELATED"/>
    <property type="match status" value="1"/>
</dbReference>
<feature type="compositionally biased region" description="Basic and acidic residues" evidence="1">
    <location>
        <begin position="130"/>
        <end position="142"/>
    </location>
</feature>
<accession>A0AAQ4DJ68</accession>
<name>A0AAQ4DJ68_AMBAM</name>
<dbReference type="SUPFAM" id="SSF55486">
    <property type="entry name" value="Metalloproteases ('zincins'), catalytic domain"/>
    <property type="match status" value="1"/>
</dbReference>
<feature type="compositionally biased region" description="Low complexity" evidence="1">
    <location>
        <begin position="71"/>
        <end position="92"/>
    </location>
</feature>
<dbReference type="GO" id="GO:0016485">
    <property type="term" value="P:protein processing"/>
    <property type="evidence" value="ECO:0007669"/>
    <property type="project" value="TreeGrafter"/>
</dbReference>
<gene>
    <name evidence="3" type="ORF">V5799_026225</name>
</gene>
<feature type="compositionally biased region" description="Pro residues" evidence="1">
    <location>
        <begin position="46"/>
        <end position="59"/>
    </location>
</feature>
<dbReference type="EMBL" id="JARKHS020030028">
    <property type="protein sequence ID" value="KAK8762508.1"/>
    <property type="molecule type" value="Genomic_DNA"/>
</dbReference>
<dbReference type="Proteomes" id="UP001321473">
    <property type="component" value="Unassembled WGS sequence"/>
</dbReference>
<evidence type="ECO:0000313" key="4">
    <source>
        <dbReference type="Proteomes" id="UP001321473"/>
    </source>
</evidence>